<feature type="domain" description="ACT" evidence="1">
    <location>
        <begin position="83"/>
        <end position="155"/>
    </location>
</feature>
<name>A0A662DEA7_UNCAE</name>
<dbReference type="Gene3D" id="3.30.2130.10">
    <property type="entry name" value="VC0802-like"/>
    <property type="match status" value="1"/>
</dbReference>
<dbReference type="PANTHER" id="PTHR40099:SF1">
    <property type="entry name" value="ACETOLACTATE SYNTHASE, SMALL SUBUNIT"/>
    <property type="match status" value="1"/>
</dbReference>
<dbReference type="InterPro" id="IPR045739">
    <property type="entry name" value="ACT_dom_pair"/>
</dbReference>
<comment type="caution">
    <text evidence="2">The sequence shown here is derived from an EMBL/GenBank/DDBJ whole genome shotgun (WGS) entry which is preliminary data.</text>
</comment>
<dbReference type="PROSITE" id="PS51671">
    <property type="entry name" value="ACT"/>
    <property type="match status" value="1"/>
</dbReference>
<dbReference type="PANTHER" id="PTHR40099">
    <property type="entry name" value="ACETOLACTATE SYNTHASE, SMALL SUBUNIT"/>
    <property type="match status" value="1"/>
</dbReference>
<proteinExistence type="predicted"/>
<evidence type="ECO:0000313" key="2">
    <source>
        <dbReference type="EMBL" id="RLE12857.1"/>
    </source>
</evidence>
<dbReference type="AlphaFoldDB" id="A0A662DEA7"/>
<dbReference type="InterPro" id="IPR002912">
    <property type="entry name" value="ACT_dom"/>
</dbReference>
<dbReference type="Pfam" id="PF19571">
    <property type="entry name" value="ACT_8"/>
    <property type="match status" value="1"/>
</dbReference>
<dbReference type="EMBL" id="QMQB01000127">
    <property type="protein sequence ID" value="RLE12857.1"/>
    <property type="molecule type" value="Genomic_DNA"/>
</dbReference>
<dbReference type="CDD" id="cd04882">
    <property type="entry name" value="ACT_Bt0572_2"/>
    <property type="match status" value="1"/>
</dbReference>
<evidence type="ECO:0000313" key="3">
    <source>
        <dbReference type="Proteomes" id="UP000267654"/>
    </source>
</evidence>
<dbReference type="InterPro" id="IPR045865">
    <property type="entry name" value="ACT-like_dom_sf"/>
</dbReference>
<dbReference type="Proteomes" id="UP000267654">
    <property type="component" value="Unassembled WGS sequence"/>
</dbReference>
<sequence length="155" mass="17467">MIKEGFKEMTMEGKIQQISVFARNEPGRIKRITEVLSCEKINIRAITIASGDDYGVIKLLVSDPRRAYRVLKREGFSVALNKVIAVQMEDKPGGLYRLLEILAENEINVEDAYGFVIKSGETAVLVINVKDIEKGIKILSQQPVKLLVEKDLYEL</sequence>
<protein>
    <recommendedName>
        <fullName evidence="1">ACT domain-containing protein</fullName>
    </recommendedName>
</protein>
<gene>
    <name evidence="2" type="ORF">DRI96_03885</name>
</gene>
<evidence type="ECO:0000259" key="1">
    <source>
        <dbReference type="PROSITE" id="PS51671"/>
    </source>
</evidence>
<organism evidence="2 3">
    <name type="scientific">Aerophobetes bacterium</name>
    <dbReference type="NCBI Taxonomy" id="2030807"/>
    <lineage>
        <taxon>Bacteria</taxon>
        <taxon>Candidatus Aerophobota</taxon>
    </lineage>
</organism>
<reference evidence="2 3" key="1">
    <citation type="submission" date="2018-06" db="EMBL/GenBank/DDBJ databases">
        <title>Extensive metabolic versatility and redundancy in microbially diverse, dynamic hydrothermal sediments.</title>
        <authorList>
            <person name="Dombrowski N."/>
            <person name="Teske A."/>
            <person name="Baker B.J."/>
        </authorList>
    </citation>
    <scope>NUCLEOTIDE SEQUENCE [LARGE SCALE GENOMIC DNA]</scope>
    <source>
        <strain evidence="2">B19_G9</strain>
    </source>
</reference>
<accession>A0A662DEA7</accession>
<dbReference type="SUPFAM" id="SSF55021">
    <property type="entry name" value="ACT-like"/>
    <property type="match status" value="2"/>
</dbReference>